<evidence type="ECO:0000256" key="6">
    <source>
        <dbReference type="ARBA" id="ARBA00022679"/>
    </source>
</evidence>
<feature type="domain" description="PAC" evidence="27">
    <location>
        <begin position="235"/>
        <end position="286"/>
    </location>
</feature>
<evidence type="ECO:0000256" key="11">
    <source>
        <dbReference type="ARBA" id="ARBA00022840"/>
    </source>
</evidence>
<dbReference type="Pfam" id="PF02518">
    <property type="entry name" value="HATPase_c"/>
    <property type="match status" value="1"/>
</dbReference>
<dbReference type="GO" id="GO:0000155">
    <property type="term" value="F:phosphorelay sensor kinase activity"/>
    <property type="evidence" value="ECO:0007669"/>
    <property type="project" value="InterPro"/>
</dbReference>
<evidence type="ECO:0000256" key="22">
    <source>
        <dbReference type="SAM" id="Coils"/>
    </source>
</evidence>
<keyword evidence="6" id="KW-0808">Transferase</keyword>
<name>A0A4Q9H1W2_9BURK</name>
<dbReference type="PANTHER" id="PTHR45339">
    <property type="entry name" value="HYBRID SIGNAL TRANSDUCTION HISTIDINE KINASE J"/>
    <property type="match status" value="1"/>
</dbReference>
<evidence type="ECO:0000256" key="3">
    <source>
        <dbReference type="ARBA" id="ARBA00012438"/>
    </source>
</evidence>
<dbReference type="Pfam" id="PF08447">
    <property type="entry name" value="PAS_3"/>
    <property type="match status" value="1"/>
</dbReference>
<gene>
    <name evidence="29" type="ORF">EYS42_01635</name>
</gene>
<dbReference type="PROSITE" id="PS50109">
    <property type="entry name" value="HIS_KIN"/>
    <property type="match status" value="1"/>
</dbReference>
<feature type="domain" description="Response regulatory" evidence="25">
    <location>
        <begin position="575"/>
        <end position="691"/>
    </location>
</feature>
<organism evidence="29 30">
    <name type="scientific">Aquabacterium lacunae</name>
    <dbReference type="NCBI Taxonomy" id="2528630"/>
    <lineage>
        <taxon>Bacteria</taxon>
        <taxon>Pseudomonadati</taxon>
        <taxon>Pseudomonadota</taxon>
        <taxon>Betaproteobacteria</taxon>
        <taxon>Burkholderiales</taxon>
        <taxon>Aquabacterium</taxon>
    </lineage>
</organism>
<dbReference type="GO" id="GO:0005524">
    <property type="term" value="F:ATP binding"/>
    <property type="evidence" value="ECO:0007669"/>
    <property type="project" value="UniProtKB-KW"/>
</dbReference>
<dbReference type="InterPro" id="IPR000700">
    <property type="entry name" value="PAS-assoc_C"/>
</dbReference>
<evidence type="ECO:0000256" key="14">
    <source>
        <dbReference type="ARBA" id="ARBA00023026"/>
    </source>
</evidence>
<dbReference type="InterPro" id="IPR000014">
    <property type="entry name" value="PAS"/>
</dbReference>
<dbReference type="CDD" id="cd00082">
    <property type="entry name" value="HisKA"/>
    <property type="match status" value="1"/>
</dbReference>
<dbReference type="FunFam" id="3.30.565.10:FF:000010">
    <property type="entry name" value="Sensor histidine kinase RcsC"/>
    <property type="match status" value="1"/>
</dbReference>
<keyword evidence="5 21" id="KW-0597">Phosphoprotein</keyword>
<dbReference type="SUPFAM" id="SSF55785">
    <property type="entry name" value="PYP-like sensor domain (PAS domain)"/>
    <property type="match status" value="1"/>
</dbReference>
<dbReference type="PANTHER" id="PTHR45339:SF1">
    <property type="entry name" value="HYBRID SIGNAL TRANSDUCTION HISTIDINE KINASE J"/>
    <property type="match status" value="1"/>
</dbReference>
<dbReference type="InterPro" id="IPR003594">
    <property type="entry name" value="HATPase_dom"/>
</dbReference>
<feature type="modified residue" description="Phosphohistidine" evidence="20">
    <location>
        <position position="781"/>
    </location>
</feature>
<evidence type="ECO:0000313" key="29">
    <source>
        <dbReference type="EMBL" id="TBO34169.1"/>
    </source>
</evidence>
<comment type="caution">
    <text evidence="29">The sequence shown here is derived from an EMBL/GenBank/DDBJ whole genome shotgun (WGS) entry which is preliminary data.</text>
</comment>
<evidence type="ECO:0000256" key="15">
    <source>
        <dbReference type="ARBA" id="ARBA00023136"/>
    </source>
</evidence>
<comment type="subunit">
    <text evidence="17">At low DSF concentrations, interacts with RpfF.</text>
</comment>
<feature type="region of interest" description="Disordered" evidence="23">
    <location>
        <begin position="693"/>
        <end position="717"/>
    </location>
</feature>
<evidence type="ECO:0000259" key="26">
    <source>
        <dbReference type="PROSITE" id="PS50112"/>
    </source>
</evidence>
<keyword evidence="30" id="KW-1185">Reference proteome</keyword>
<evidence type="ECO:0000256" key="5">
    <source>
        <dbReference type="ARBA" id="ARBA00022553"/>
    </source>
</evidence>
<dbReference type="SUPFAM" id="SSF55874">
    <property type="entry name" value="ATPase domain of HSP90 chaperone/DNA topoisomerase II/histidine kinase"/>
    <property type="match status" value="1"/>
</dbReference>
<dbReference type="InterPro" id="IPR004358">
    <property type="entry name" value="Sig_transdc_His_kin-like_C"/>
</dbReference>
<evidence type="ECO:0000256" key="12">
    <source>
        <dbReference type="ARBA" id="ARBA00022989"/>
    </source>
</evidence>
<comment type="subcellular location">
    <subcellularLocation>
        <location evidence="2">Cell membrane</location>
        <topology evidence="2">Multi-pass membrane protein</topology>
    </subcellularLocation>
</comment>
<dbReference type="InterPro" id="IPR035965">
    <property type="entry name" value="PAS-like_dom_sf"/>
</dbReference>
<feature type="modified residue" description="4-aspartylphosphate" evidence="21">
    <location>
        <position position="624"/>
    </location>
</feature>
<dbReference type="PROSITE" id="PS50110">
    <property type="entry name" value="RESPONSE_REGULATORY"/>
    <property type="match status" value="1"/>
</dbReference>
<evidence type="ECO:0000256" key="20">
    <source>
        <dbReference type="PROSITE-ProRule" id="PRU00110"/>
    </source>
</evidence>
<dbReference type="NCBIfam" id="TIGR00229">
    <property type="entry name" value="sensory_box"/>
    <property type="match status" value="1"/>
</dbReference>
<evidence type="ECO:0000256" key="9">
    <source>
        <dbReference type="ARBA" id="ARBA00022741"/>
    </source>
</evidence>
<dbReference type="PROSITE" id="PS50112">
    <property type="entry name" value="PAS"/>
    <property type="match status" value="1"/>
</dbReference>
<proteinExistence type="predicted"/>
<keyword evidence="11" id="KW-0067">ATP-binding</keyword>
<dbReference type="SUPFAM" id="SSF47226">
    <property type="entry name" value="Histidine-containing phosphotransfer domain, HPT domain"/>
    <property type="match status" value="1"/>
</dbReference>
<dbReference type="CDD" id="cd17546">
    <property type="entry name" value="REC_hyHK_CKI1_RcsC-like"/>
    <property type="match status" value="1"/>
</dbReference>
<keyword evidence="12" id="KW-1133">Transmembrane helix</keyword>
<sequence length="841" mass="91549">MTSPQDAFDGVWRARCMGCGMRRRGQRGMNAVDAMLRFLLVDVDGTLAVDQVLPAAGVTAACMSVRDEAGARMALSCATFDAVIVSDGSDRPQAPAWLLSLGTGKAPLWLVVRPEAERVTLQSVPTAVAEVFTTASLFRMPHWLHQRKHLVTPAMIDERMAQVGDNWPGVLLWYQVYGDGRQRMPFASPGIHDLFGFTPEEVREDCTAVMERIHPDDQQRTYAQIAEAMSTLTPARYDFRFHNPNKGWQWVENFSKPVAQADGSVIWYGFAQDVTERKKVEAELQAHRENLQALVDQRTVQLAEAQERAEAANMAKSAFLANMSHEIRTPMNAILGLTHLLQRSEVTPQQNERLDNIEKAAKHLLSILNDVLDLSKIEAGKLELDLDDFHLSAVLDHVMSLIAEGARAKGLRVEVQASPEASWLRGDATRLRQALLNFASNAVKFTAQGSVKLRARVLADEGEVMVVRFEVEDTGIGLTPEQQSRMFQTFEQADASTTRQFGGTGLGLAITKRLASLMGGDVGVDSRVGQGSTFWFTARLQRGHGVLPVAVPPMARGTPTGDAEHELRRLHTGARVLMAEDNLINREVALELLHGVGLHVDTAVNGREAVERAQAADYDLILMDMQMPELDGLQAAGEIRKMRRHAHTPIVAMTANAFLEDRMACLAVGMNDHISKPVDPRTLYAKLLQALGPMPTQPQAPGPGGHGRAPGAASAAGPSRLARLAGIPGLNVAQGMGFAGDNAELYLRLLPVFTERHAGDAQQMRHRWAHGDVEGVGQLAHALKSVAGSLGATDLHTATEALEHAAGRKAAPERVVELIDEVGRHLDHLMAELQGALTAAA</sequence>
<evidence type="ECO:0000256" key="10">
    <source>
        <dbReference type="ARBA" id="ARBA00022777"/>
    </source>
</evidence>
<dbReference type="FunFam" id="1.10.287.130:FF:000002">
    <property type="entry name" value="Two-component osmosensing histidine kinase"/>
    <property type="match status" value="1"/>
</dbReference>
<dbReference type="SMART" id="SM00388">
    <property type="entry name" value="HisKA"/>
    <property type="match status" value="1"/>
</dbReference>
<dbReference type="InterPro" id="IPR011006">
    <property type="entry name" value="CheY-like_superfamily"/>
</dbReference>
<dbReference type="Gene3D" id="3.40.50.2300">
    <property type="match status" value="1"/>
</dbReference>
<evidence type="ECO:0000259" key="25">
    <source>
        <dbReference type="PROSITE" id="PS50110"/>
    </source>
</evidence>
<feature type="domain" description="Histidine kinase" evidence="24">
    <location>
        <begin position="322"/>
        <end position="542"/>
    </location>
</feature>
<dbReference type="EC" id="2.7.13.3" evidence="3"/>
<evidence type="ECO:0000256" key="21">
    <source>
        <dbReference type="PROSITE-ProRule" id="PRU00169"/>
    </source>
</evidence>
<dbReference type="SMART" id="SM00387">
    <property type="entry name" value="HATPase_c"/>
    <property type="match status" value="1"/>
</dbReference>
<dbReference type="InterPro" id="IPR003661">
    <property type="entry name" value="HisK_dim/P_dom"/>
</dbReference>
<keyword evidence="4" id="KW-1003">Cell membrane</keyword>
<dbReference type="Proteomes" id="UP000292120">
    <property type="component" value="Unassembled WGS sequence"/>
</dbReference>
<dbReference type="Pfam" id="PF01627">
    <property type="entry name" value="Hpt"/>
    <property type="match status" value="1"/>
</dbReference>
<keyword evidence="8" id="KW-0732">Signal</keyword>
<dbReference type="AlphaFoldDB" id="A0A4Q9H1W2"/>
<evidence type="ECO:0000256" key="2">
    <source>
        <dbReference type="ARBA" id="ARBA00004651"/>
    </source>
</evidence>
<dbReference type="InterPro" id="IPR036641">
    <property type="entry name" value="HPT_dom_sf"/>
</dbReference>
<keyword evidence="14" id="KW-0843">Virulence</keyword>
<dbReference type="SMART" id="SM00448">
    <property type="entry name" value="REC"/>
    <property type="match status" value="1"/>
</dbReference>
<dbReference type="PROSITE" id="PS50894">
    <property type="entry name" value="HPT"/>
    <property type="match status" value="1"/>
</dbReference>
<dbReference type="Gene3D" id="3.30.565.10">
    <property type="entry name" value="Histidine kinase-like ATPase, C-terminal domain"/>
    <property type="match status" value="1"/>
</dbReference>
<evidence type="ECO:0000256" key="8">
    <source>
        <dbReference type="ARBA" id="ARBA00022729"/>
    </source>
</evidence>
<evidence type="ECO:0000256" key="7">
    <source>
        <dbReference type="ARBA" id="ARBA00022692"/>
    </source>
</evidence>
<evidence type="ECO:0000256" key="1">
    <source>
        <dbReference type="ARBA" id="ARBA00000085"/>
    </source>
</evidence>
<dbReference type="OrthoDB" id="8670869at2"/>
<evidence type="ECO:0000259" key="24">
    <source>
        <dbReference type="PROSITE" id="PS50109"/>
    </source>
</evidence>
<evidence type="ECO:0000256" key="13">
    <source>
        <dbReference type="ARBA" id="ARBA00023012"/>
    </source>
</evidence>
<dbReference type="InterPro" id="IPR001789">
    <property type="entry name" value="Sig_transdc_resp-reg_receiver"/>
</dbReference>
<dbReference type="GO" id="GO:0005886">
    <property type="term" value="C:plasma membrane"/>
    <property type="evidence" value="ECO:0007669"/>
    <property type="project" value="UniProtKB-SubCell"/>
</dbReference>
<dbReference type="SMART" id="SM00073">
    <property type="entry name" value="HPT"/>
    <property type="match status" value="1"/>
</dbReference>
<comment type="catalytic activity">
    <reaction evidence="1">
        <text>ATP + protein L-histidine = ADP + protein N-phospho-L-histidine.</text>
        <dbReference type="EC" id="2.7.13.3"/>
    </reaction>
</comment>
<evidence type="ECO:0000256" key="23">
    <source>
        <dbReference type="SAM" id="MobiDB-lite"/>
    </source>
</evidence>
<dbReference type="SUPFAM" id="SSF52172">
    <property type="entry name" value="CheY-like"/>
    <property type="match status" value="1"/>
</dbReference>
<dbReference type="InterPro" id="IPR036890">
    <property type="entry name" value="HATPase_C_sf"/>
</dbReference>
<keyword evidence="15" id="KW-0472">Membrane</keyword>
<keyword evidence="13" id="KW-0902">Two-component regulatory system</keyword>
<dbReference type="Pfam" id="PF00072">
    <property type="entry name" value="Response_reg"/>
    <property type="match status" value="1"/>
</dbReference>
<dbReference type="InterPro" id="IPR013655">
    <property type="entry name" value="PAS_fold_3"/>
</dbReference>
<dbReference type="EMBL" id="SIXI01000001">
    <property type="protein sequence ID" value="TBO34169.1"/>
    <property type="molecule type" value="Genomic_DNA"/>
</dbReference>
<keyword evidence="22" id="KW-0175">Coiled coil</keyword>
<keyword evidence="7" id="KW-0812">Transmembrane</keyword>
<dbReference type="SUPFAM" id="SSF47384">
    <property type="entry name" value="Homodimeric domain of signal transducing histidine kinase"/>
    <property type="match status" value="1"/>
</dbReference>
<evidence type="ECO:0000259" key="28">
    <source>
        <dbReference type="PROSITE" id="PS50894"/>
    </source>
</evidence>
<keyword evidence="9" id="KW-0547">Nucleotide-binding</keyword>
<keyword evidence="10 29" id="KW-0418">Kinase</keyword>
<evidence type="ECO:0000256" key="19">
    <source>
        <dbReference type="ARBA" id="ARBA00070152"/>
    </source>
</evidence>
<accession>A0A4Q9H1W2</accession>
<dbReference type="PROSITE" id="PS50113">
    <property type="entry name" value="PAC"/>
    <property type="match status" value="1"/>
</dbReference>
<evidence type="ECO:0000256" key="18">
    <source>
        <dbReference type="ARBA" id="ARBA00068150"/>
    </source>
</evidence>
<dbReference type="Gene3D" id="1.20.120.160">
    <property type="entry name" value="HPT domain"/>
    <property type="match status" value="1"/>
</dbReference>
<evidence type="ECO:0000256" key="16">
    <source>
        <dbReference type="ARBA" id="ARBA00058004"/>
    </source>
</evidence>
<dbReference type="Pfam" id="PF00512">
    <property type="entry name" value="HisKA"/>
    <property type="match status" value="1"/>
</dbReference>
<reference evidence="29 30" key="1">
    <citation type="submission" date="2019-02" db="EMBL/GenBank/DDBJ databases">
        <title>Aquabacterium sp. strain KMB7.</title>
        <authorList>
            <person name="Chen W.-M."/>
        </authorList>
    </citation>
    <scope>NUCLEOTIDE SEQUENCE [LARGE SCALE GENOMIC DNA]</scope>
    <source>
        <strain evidence="29 30">KMB7</strain>
    </source>
</reference>
<dbReference type="InterPro" id="IPR036097">
    <property type="entry name" value="HisK_dim/P_sf"/>
</dbReference>
<dbReference type="Gene3D" id="3.30.450.20">
    <property type="entry name" value="PAS domain"/>
    <property type="match status" value="1"/>
</dbReference>
<dbReference type="InterPro" id="IPR008207">
    <property type="entry name" value="Sig_transdc_His_kin_Hpt_dom"/>
</dbReference>
<evidence type="ECO:0000259" key="27">
    <source>
        <dbReference type="PROSITE" id="PS50113"/>
    </source>
</evidence>
<comment type="function">
    <text evidence="16">Member of the two-component regulatory system BvgS/BvgA. Phosphorylates BvgA via a four-step phosphorelay in response to environmental signals.</text>
</comment>
<dbReference type="PRINTS" id="PR00344">
    <property type="entry name" value="BCTRLSENSOR"/>
</dbReference>
<dbReference type="Gene3D" id="1.10.287.130">
    <property type="match status" value="1"/>
</dbReference>
<protein>
    <recommendedName>
        <fullName evidence="18">Sensory/regulatory protein RpfC</fullName>
        <ecNumber evidence="3">2.7.13.3</ecNumber>
    </recommendedName>
    <alternativeName>
        <fullName evidence="19">Virulence sensor protein BvgS</fullName>
    </alternativeName>
</protein>
<dbReference type="InterPro" id="IPR005467">
    <property type="entry name" value="His_kinase_dom"/>
</dbReference>
<feature type="domain" description="PAS" evidence="26">
    <location>
        <begin position="179"/>
        <end position="232"/>
    </location>
</feature>
<evidence type="ECO:0000256" key="17">
    <source>
        <dbReference type="ARBA" id="ARBA00064003"/>
    </source>
</evidence>
<feature type="domain" description="HPt" evidence="28">
    <location>
        <begin position="742"/>
        <end position="836"/>
    </location>
</feature>
<dbReference type="CDD" id="cd00130">
    <property type="entry name" value="PAS"/>
    <property type="match status" value="1"/>
</dbReference>
<evidence type="ECO:0000256" key="4">
    <source>
        <dbReference type="ARBA" id="ARBA00022475"/>
    </source>
</evidence>
<dbReference type="CDD" id="cd16922">
    <property type="entry name" value="HATPase_EvgS-ArcB-TorS-like"/>
    <property type="match status" value="1"/>
</dbReference>
<feature type="coiled-coil region" evidence="22">
    <location>
        <begin position="277"/>
        <end position="308"/>
    </location>
</feature>
<evidence type="ECO:0000313" key="30">
    <source>
        <dbReference type="Proteomes" id="UP000292120"/>
    </source>
</evidence>